<feature type="domain" description="Cell envelope-related transcriptional attenuator" evidence="3">
    <location>
        <begin position="103"/>
        <end position="259"/>
    </location>
</feature>
<comment type="similarity">
    <text evidence="1">Belongs to the LytR/CpsA/Psr (LCP) family.</text>
</comment>
<dbReference type="EMBL" id="HE971709">
    <property type="protein sequence ID" value="CCK28043.1"/>
    <property type="molecule type" value="Genomic_DNA"/>
</dbReference>
<dbReference type="InterPro" id="IPR004474">
    <property type="entry name" value="LytR_CpsA_psr"/>
</dbReference>
<protein>
    <submittedName>
        <fullName evidence="4">Transcriptional regulator</fullName>
    </submittedName>
</protein>
<dbReference type="AlphaFoldDB" id="K4R3W3"/>
<name>K4R3W3_STRDJ</name>
<dbReference type="KEGG" id="sdv:BN159_3664"/>
<proteinExistence type="inferred from homology"/>
<feature type="compositionally biased region" description="Low complexity" evidence="2">
    <location>
        <begin position="57"/>
        <end position="69"/>
    </location>
</feature>
<organism evidence="4 5">
    <name type="scientific">Streptomyces davaonensis (strain DSM 101723 / JCM 4913 / KCC S-0913 / 768)</name>
    <dbReference type="NCBI Taxonomy" id="1214101"/>
    <lineage>
        <taxon>Bacteria</taxon>
        <taxon>Bacillati</taxon>
        <taxon>Actinomycetota</taxon>
        <taxon>Actinomycetes</taxon>
        <taxon>Kitasatosporales</taxon>
        <taxon>Streptomycetaceae</taxon>
        <taxon>Streptomyces</taxon>
    </lineage>
</organism>
<dbReference type="PATRIC" id="fig|1214101.3.peg.3719"/>
<evidence type="ECO:0000259" key="3">
    <source>
        <dbReference type="Pfam" id="PF03816"/>
    </source>
</evidence>
<dbReference type="Pfam" id="PF03816">
    <property type="entry name" value="LytR_cpsA_psr"/>
    <property type="match status" value="1"/>
</dbReference>
<dbReference type="InterPro" id="IPR050922">
    <property type="entry name" value="LytR/CpsA/Psr_CW_biosynth"/>
</dbReference>
<dbReference type="eggNOG" id="COG1316">
    <property type="taxonomic scope" value="Bacteria"/>
</dbReference>
<dbReference type="NCBIfam" id="TIGR00350">
    <property type="entry name" value="lytR_cpsA_psr"/>
    <property type="match status" value="1"/>
</dbReference>
<dbReference type="Proteomes" id="UP000008043">
    <property type="component" value="Chromosome"/>
</dbReference>
<sequence length="340" mass="35324">MGRRSRALKIAGLTLAGALVLAAGAAGWAYWHLNDNIKSVDIDSALGDNRPPKATPSATSEAAESSEAEVLPTEALNILVLGSDSRDGAENQALGGGASGGARSDTAMVVHLDPGRSEATVVSIPRDTLVTRPSCPLEDGGSTEVAYNAMFNSAYAVGGPVCAVKTVESITDVRMDHYIEIDFAGFANLVDALGGVTVTTEEDIDDEDSHLTLEAGTHHLDGEQALALARTRHGIGDGSDLGRIGLQQQLVKALLTQISATDLLTDPAKLYRVADAVTGSLTTDTGLDSLTELTGLGRSVQALSADAVTTVTMPVVRAPSDPNRVVAEEPEASELWESLR</sequence>
<evidence type="ECO:0000256" key="2">
    <source>
        <dbReference type="SAM" id="MobiDB-lite"/>
    </source>
</evidence>
<keyword evidence="5" id="KW-1185">Reference proteome</keyword>
<gene>
    <name evidence="4" type="ORF">BN159_3664</name>
</gene>
<dbReference type="PANTHER" id="PTHR33392">
    <property type="entry name" value="POLYISOPRENYL-TEICHOIC ACID--PEPTIDOGLYCAN TEICHOIC ACID TRANSFERASE TAGU"/>
    <property type="match status" value="1"/>
</dbReference>
<dbReference type="Gene3D" id="3.40.630.190">
    <property type="entry name" value="LCP protein"/>
    <property type="match status" value="1"/>
</dbReference>
<evidence type="ECO:0000313" key="5">
    <source>
        <dbReference type="Proteomes" id="UP000008043"/>
    </source>
</evidence>
<evidence type="ECO:0000256" key="1">
    <source>
        <dbReference type="ARBA" id="ARBA00006068"/>
    </source>
</evidence>
<dbReference type="PANTHER" id="PTHR33392:SF6">
    <property type="entry name" value="POLYISOPRENYL-TEICHOIC ACID--PEPTIDOGLYCAN TEICHOIC ACID TRANSFERASE TAGU"/>
    <property type="match status" value="1"/>
</dbReference>
<evidence type="ECO:0000313" key="4">
    <source>
        <dbReference type="EMBL" id="CCK28043.1"/>
    </source>
</evidence>
<reference evidence="4 5" key="1">
    <citation type="journal article" date="2012" name="J. Bacteriol.">
        <title>Genome sequence of the bacterium Streptomyces davawensis JCM 4913 and heterologous production of the unique antibiotic roseoflavin.</title>
        <authorList>
            <person name="Jankowitsch F."/>
            <person name="Schwarz J."/>
            <person name="Ruckert C."/>
            <person name="Gust B."/>
            <person name="Szczepanowski R."/>
            <person name="Blom J."/>
            <person name="Pelzer S."/>
            <person name="Kalinowski J."/>
            <person name="Mack M."/>
        </authorList>
    </citation>
    <scope>NUCLEOTIDE SEQUENCE [LARGE SCALE GENOMIC DNA]</scope>
    <source>
        <strain evidence="5">DSM 101723 / JCM 4913 / KCC S-0913 / 768</strain>
    </source>
</reference>
<dbReference type="HOGENOM" id="CLU_016455_0_0_11"/>
<feature type="region of interest" description="Disordered" evidence="2">
    <location>
        <begin position="48"/>
        <end position="69"/>
    </location>
</feature>
<dbReference type="STRING" id="1214101.BN159_3664"/>
<accession>K4R3W3</accession>